<feature type="signal peptide" evidence="1">
    <location>
        <begin position="1"/>
        <end position="26"/>
    </location>
</feature>
<organism evidence="2 3">
    <name type="scientific">Arthrobacter alpinus</name>
    <dbReference type="NCBI Taxonomy" id="656366"/>
    <lineage>
        <taxon>Bacteria</taxon>
        <taxon>Bacillati</taxon>
        <taxon>Actinomycetota</taxon>
        <taxon>Actinomycetes</taxon>
        <taxon>Micrococcales</taxon>
        <taxon>Micrococcaceae</taxon>
        <taxon>Arthrobacter</taxon>
    </lineage>
</organism>
<dbReference type="RefSeq" id="WP_139244271.1">
    <property type="nucleotide sequence ID" value="NZ_FNTV01000001.1"/>
</dbReference>
<dbReference type="Proteomes" id="UP000182725">
    <property type="component" value="Unassembled WGS sequence"/>
</dbReference>
<name>A0A1H5KEZ8_9MICC</name>
<protein>
    <submittedName>
        <fullName evidence="2">Alternate signal-mediated exported protein, RER_14450 family</fullName>
    </submittedName>
</protein>
<evidence type="ECO:0000256" key="1">
    <source>
        <dbReference type="SAM" id="SignalP"/>
    </source>
</evidence>
<feature type="chain" id="PRO_5010354116" evidence="1">
    <location>
        <begin position="27"/>
        <end position="185"/>
    </location>
</feature>
<sequence length="185" mass="18397">MKKVMKAAIAAGAAGALLLGGAGTFALWNATGDLDDAGTVTTGHLTMVNGTGAWQDISVPLAPVVFDATTETIVPGDTVRYSQNVTISAEGKNLAGELVVGNTAVVIPADLAGQVTVAVAPTAVAGTSVAGTTVTFSEPGTYIVPVTITVAFAKGNLTDAITPAATMSKAIDLPALSLTLNQTRS</sequence>
<dbReference type="InterPro" id="IPR024006">
    <property type="entry name" value="Alt_signal_exp_actinobact"/>
</dbReference>
<proteinExistence type="predicted"/>
<evidence type="ECO:0000313" key="3">
    <source>
        <dbReference type="Proteomes" id="UP000182725"/>
    </source>
</evidence>
<evidence type="ECO:0000313" key="2">
    <source>
        <dbReference type="EMBL" id="SEE63416.1"/>
    </source>
</evidence>
<dbReference type="NCBIfam" id="TIGR04089">
    <property type="entry name" value="exp_by_SipW_III"/>
    <property type="match status" value="1"/>
</dbReference>
<dbReference type="EMBL" id="FNTV01000001">
    <property type="protein sequence ID" value="SEE63416.1"/>
    <property type="molecule type" value="Genomic_DNA"/>
</dbReference>
<dbReference type="AlphaFoldDB" id="A0A1H5KEZ8"/>
<keyword evidence="1" id="KW-0732">Signal</keyword>
<accession>A0A1H5KEZ8</accession>
<reference evidence="2 3" key="1">
    <citation type="submission" date="2016-10" db="EMBL/GenBank/DDBJ databases">
        <authorList>
            <person name="de Groot N.N."/>
        </authorList>
    </citation>
    <scope>NUCLEOTIDE SEQUENCE [LARGE SCALE GENOMIC DNA]</scope>
    <source>
        <strain evidence="2 3">DSM 22274</strain>
    </source>
</reference>
<gene>
    <name evidence="2" type="ORF">SAMN04489740_1986</name>
</gene>